<dbReference type="EMBL" id="CP163435">
    <property type="protein sequence ID" value="XDQ27227.1"/>
    <property type="molecule type" value="Genomic_DNA"/>
</dbReference>
<keyword evidence="2" id="KW-0812">Transmembrane</keyword>
<organism evidence="3">
    <name type="scientific">Streptomyces sp. R21</name>
    <dbReference type="NCBI Taxonomy" id="3238627"/>
    <lineage>
        <taxon>Bacteria</taxon>
        <taxon>Bacillati</taxon>
        <taxon>Actinomycetota</taxon>
        <taxon>Actinomycetes</taxon>
        <taxon>Kitasatosporales</taxon>
        <taxon>Streptomycetaceae</taxon>
        <taxon>Streptomyces</taxon>
    </lineage>
</organism>
<keyword evidence="2" id="KW-0472">Membrane</keyword>
<dbReference type="AlphaFoldDB" id="A0AB39P9U4"/>
<dbReference type="RefSeq" id="WP_369234482.1">
    <property type="nucleotide sequence ID" value="NZ_CP163435.1"/>
</dbReference>
<feature type="region of interest" description="Disordered" evidence="1">
    <location>
        <begin position="80"/>
        <end position="111"/>
    </location>
</feature>
<proteinExistence type="predicted"/>
<reference evidence="3" key="1">
    <citation type="submission" date="2024-07" db="EMBL/GenBank/DDBJ databases">
        <authorList>
            <person name="Yu S.T."/>
        </authorList>
    </citation>
    <scope>NUCLEOTIDE SEQUENCE</scope>
    <source>
        <strain evidence="3">R21</strain>
    </source>
</reference>
<evidence type="ECO:0000313" key="3">
    <source>
        <dbReference type="EMBL" id="XDQ27227.1"/>
    </source>
</evidence>
<gene>
    <name evidence="3" type="ORF">AB5J56_22040</name>
</gene>
<name>A0AB39P9U4_9ACTN</name>
<keyword evidence="2" id="KW-1133">Transmembrane helix</keyword>
<protein>
    <submittedName>
        <fullName evidence="3">Uncharacterized protein</fullName>
    </submittedName>
</protein>
<evidence type="ECO:0000256" key="1">
    <source>
        <dbReference type="SAM" id="MobiDB-lite"/>
    </source>
</evidence>
<sequence length="258" mass="26801">MKHRRHPSHPADTAGPEAVVVREVFAEAAYDVTPSAVPLAAIEREGRRRRSRRRATVLGSACGVLLVPLAVVGLRGGDGDGGGAGESGTRVTASPAETGDASPSPSVGAGKVRVVTPGERVQVAPGTKIWLTEDGKHWTEPDVPGPQFRSVTDGNLDMSQPGISLQESGQGGTYFLSGIYYGGSADAARVRIKTAAGDVDGTVLRLAGGHKWGVYYAMVKQGAMPTPTSSVDAMPDFTERVTVYDSAGGVVASQDFRS</sequence>
<accession>A0AB39P9U4</accession>
<evidence type="ECO:0000256" key="2">
    <source>
        <dbReference type="SAM" id="Phobius"/>
    </source>
</evidence>
<feature type="transmembrane region" description="Helical" evidence="2">
    <location>
        <begin position="55"/>
        <end position="74"/>
    </location>
</feature>